<evidence type="ECO:0000313" key="9">
    <source>
        <dbReference type="Proteomes" id="UP000002247"/>
    </source>
</evidence>
<dbReference type="EC" id="3.1.-.-" evidence="5"/>
<comment type="similarity">
    <text evidence="5">Belongs to the YqgF HJR family.</text>
</comment>
<comment type="function">
    <text evidence="5">Could be a nuclease involved in processing of the 5'-end of pre-16S rRNA.</text>
</comment>
<keyword evidence="3 5" id="KW-0540">Nuclease</keyword>
<dbReference type="InterPro" id="IPR012337">
    <property type="entry name" value="RNaseH-like_sf"/>
</dbReference>
<dbReference type="eggNOG" id="COG0816">
    <property type="taxonomic scope" value="Bacteria"/>
</dbReference>
<dbReference type="Pfam" id="PF03652">
    <property type="entry name" value="RuvX"/>
    <property type="match status" value="1"/>
</dbReference>
<keyword evidence="1 5" id="KW-0963">Cytoplasm</keyword>
<dbReference type="GO" id="GO:0005829">
    <property type="term" value="C:cytosol"/>
    <property type="evidence" value="ECO:0007669"/>
    <property type="project" value="TreeGrafter"/>
</dbReference>
<keyword evidence="4 5" id="KW-0378">Hydrolase</keyword>
<evidence type="ECO:0000256" key="4">
    <source>
        <dbReference type="ARBA" id="ARBA00022801"/>
    </source>
</evidence>
<dbReference type="GO" id="GO:0016788">
    <property type="term" value="F:hydrolase activity, acting on ester bonds"/>
    <property type="evidence" value="ECO:0007669"/>
    <property type="project" value="UniProtKB-UniRule"/>
</dbReference>
<dbReference type="InterPro" id="IPR005227">
    <property type="entry name" value="YqgF"/>
</dbReference>
<name>D6Z878_SEGRD</name>
<reference evidence="8 9" key="1">
    <citation type="journal article" date="2010" name="Stand. Genomic Sci.">
        <title>Complete genome sequence of Segniliparus rotundus type strain (CDC 1076).</title>
        <authorList>
            <person name="Sikorski J."/>
            <person name="Lapidus A."/>
            <person name="Copeland A."/>
            <person name="Misra M."/>
            <person name="Glavina Del Rio T."/>
            <person name="Nolan M."/>
            <person name="Lucas S."/>
            <person name="Chen F."/>
            <person name="Tice H."/>
            <person name="Cheng J.F."/>
            <person name="Jando M."/>
            <person name="Schneider S."/>
            <person name="Bruce D."/>
            <person name="Goodwin L."/>
            <person name="Pitluck S."/>
            <person name="Liolios K."/>
            <person name="Mikhailova N."/>
            <person name="Pati A."/>
            <person name="Ivanova N."/>
            <person name="Mavromatis K."/>
            <person name="Chen A."/>
            <person name="Palaniappan K."/>
            <person name="Chertkov O."/>
            <person name="Land M."/>
            <person name="Hauser L."/>
            <person name="Chang Y.J."/>
            <person name="Jeffries C.D."/>
            <person name="Brettin T."/>
            <person name="Detter J.C."/>
            <person name="Han C."/>
            <person name="Rohde M."/>
            <person name="Goker M."/>
            <person name="Bristow J."/>
            <person name="Eisen J.A."/>
            <person name="Markowitz V."/>
            <person name="Hugenholtz P."/>
            <person name="Kyrpides N.C."/>
            <person name="Klenk H.P."/>
        </authorList>
    </citation>
    <scope>NUCLEOTIDE SEQUENCE [LARGE SCALE GENOMIC DNA]</scope>
    <source>
        <strain evidence="9">ATCC BAA-972 / CDC 1076 / CIP 108378 / DSM 44985 / JCM 13578</strain>
    </source>
</reference>
<evidence type="ECO:0000256" key="6">
    <source>
        <dbReference type="SAM" id="MobiDB-lite"/>
    </source>
</evidence>
<dbReference type="Proteomes" id="UP000002247">
    <property type="component" value="Chromosome"/>
</dbReference>
<feature type="domain" description="YqgF/RNase H-like" evidence="7">
    <location>
        <begin position="42"/>
        <end position="150"/>
    </location>
</feature>
<organism evidence="8 9">
    <name type="scientific">Segniliparus rotundus (strain ATCC BAA-972 / CDC 1076 / CIP 108378 / DSM 44985 / JCM 13578)</name>
    <dbReference type="NCBI Taxonomy" id="640132"/>
    <lineage>
        <taxon>Bacteria</taxon>
        <taxon>Bacillati</taxon>
        <taxon>Actinomycetota</taxon>
        <taxon>Actinomycetes</taxon>
        <taxon>Mycobacteriales</taxon>
        <taxon>Segniliparaceae</taxon>
        <taxon>Segniliparus</taxon>
    </lineage>
</organism>
<accession>D6Z878</accession>
<evidence type="ECO:0000259" key="7">
    <source>
        <dbReference type="SMART" id="SM00732"/>
    </source>
</evidence>
<dbReference type="GO" id="GO:0000967">
    <property type="term" value="P:rRNA 5'-end processing"/>
    <property type="evidence" value="ECO:0007669"/>
    <property type="project" value="UniProtKB-UniRule"/>
</dbReference>
<dbReference type="STRING" id="640132.Srot_1698"/>
<dbReference type="OrthoDB" id="9790539at2"/>
<dbReference type="PANTHER" id="PTHR33317:SF4">
    <property type="entry name" value="POLYNUCLEOTIDYL TRANSFERASE, RIBONUCLEASE H-LIKE SUPERFAMILY PROTEIN"/>
    <property type="match status" value="1"/>
</dbReference>
<dbReference type="AlphaFoldDB" id="D6Z878"/>
<evidence type="ECO:0000256" key="1">
    <source>
        <dbReference type="ARBA" id="ARBA00022490"/>
    </source>
</evidence>
<feature type="region of interest" description="Disordered" evidence="6">
    <location>
        <begin position="1"/>
        <end position="43"/>
    </location>
</feature>
<dbReference type="PANTHER" id="PTHR33317">
    <property type="entry name" value="POLYNUCLEOTIDYL TRANSFERASE, RIBONUCLEASE H-LIKE SUPERFAMILY PROTEIN"/>
    <property type="match status" value="1"/>
</dbReference>
<gene>
    <name evidence="8" type="ordered locus">Srot_1698</name>
</gene>
<evidence type="ECO:0000256" key="3">
    <source>
        <dbReference type="ARBA" id="ARBA00022722"/>
    </source>
</evidence>
<dbReference type="CDD" id="cd16964">
    <property type="entry name" value="YqgF"/>
    <property type="match status" value="1"/>
</dbReference>
<keyword evidence="9" id="KW-1185">Reference proteome</keyword>
<dbReference type="GO" id="GO:0004518">
    <property type="term" value="F:nuclease activity"/>
    <property type="evidence" value="ECO:0007669"/>
    <property type="project" value="UniProtKB-KW"/>
</dbReference>
<dbReference type="HAMAP" id="MF_00651">
    <property type="entry name" value="Nuclease_YqgF"/>
    <property type="match status" value="1"/>
</dbReference>
<dbReference type="NCBIfam" id="TIGR00250">
    <property type="entry name" value="RNAse_H_YqgF"/>
    <property type="match status" value="1"/>
</dbReference>
<sequence length="200" mass="21347">MSEARPSGAETEPRPSAAETEPRPSAAETEPRPSAAETGLRGPRLGIDLGQARIGLAISDPDAVFAAPFAALERATGKPPKLALAEDLAALAEVVREHRIALVVVGWPRNLKGEAATAARTAEEFVRRLGEVIAPVPVRLVDERVTTLLAHRQLREAGVSGKRLVRKGQRGVVDQLAATAILQGWLDGKDRARDEREGRA</sequence>
<dbReference type="SUPFAM" id="SSF53098">
    <property type="entry name" value="Ribonuclease H-like"/>
    <property type="match status" value="1"/>
</dbReference>
<proteinExistence type="inferred from homology"/>
<dbReference type="HOGENOM" id="CLU_098240_0_1_11"/>
<comment type="subcellular location">
    <subcellularLocation>
        <location evidence="5">Cytoplasm</location>
    </subcellularLocation>
</comment>
<evidence type="ECO:0000256" key="2">
    <source>
        <dbReference type="ARBA" id="ARBA00022517"/>
    </source>
</evidence>
<evidence type="ECO:0000313" key="8">
    <source>
        <dbReference type="EMBL" id="ADG98158.1"/>
    </source>
</evidence>
<dbReference type="Gene3D" id="3.30.420.140">
    <property type="entry name" value="YqgF/RNase H-like domain"/>
    <property type="match status" value="1"/>
</dbReference>
<dbReference type="KEGG" id="srt:Srot_1698"/>
<protein>
    <recommendedName>
        <fullName evidence="5">Putative pre-16S rRNA nuclease</fullName>
        <ecNumber evidence="5">3.1.-.-</ecNumber>
    </recommendedName>
</protein>
<dbReference type="SMART" id="SM00732">
    <property type="entry name" value="YqgFc"/>
    <property type="match status" value="1"/>
</dbReference>
<dbReference type="InterPro" id="IPR037027">
    <property type="entry name" value="YqgF/RNaseH-like_dom_sf"/>
</dbReference>
<dbReference type="InterPro" id="IPR006641">
    <property type="entry name" value="YqgF/RNaseH-like_dom"/>
</dbReference>
<evidence type="ECO:0000256" key="5">
    <source>
        <dbReference type="HAMAP-Rule" id="MF_00651"/>
    </source>
</evidence>
<keyword evidence="2 5" id="KW-0690">Ribosome biogenesis</keyword>
<dbReference type="EMBL" id="CP001958">
    <property type="protein sequence ID" value="ADG98158.1"/>
    <property type="molecule type" value="Genomic_DNA"/>
</dbReference>